<dbReference type="EMBL" id="CADCUT010000095">
    <property type="protein sequence ID" value="CAA9406518.1"/>
    <property type="molecule type" value="Genomic_DNA"/>
</dbReference>
<name>A0A6J4P7D3_9ACTN</name>
<dbReference type="AlphaFoldDB" id="A0A6J4P7D3"/>
<reference evidence="2" key="1">
    <citation type="submission" date="2020-02" db="EMBL/GenBank/DDBJ databases">
        <authorList>
            <person name="Meier V. D."/>
        </authorList>
    </citation>
    <scope>NUCLEOTIDE SEQUENCE</scope>
    <source>
        <strain evidence="2">AVDCRST_MAG03</strain>
    </source>
</reference>
<feature type="non-terminal residue" evidence="2">
    <location>
        <position position="1"/>
    </location>
</feature>
<evidence type="ECO:0000313" key="2">
    <source>
        <dbReference type="EMBL" id="CAA9406518.1"/>
    </source>
</evidence>
<feature type="compositionally biased region" description="Basic and acidic residues" evidence="1">
    <location>
        <begin position="21"/>
        <end position="33"/>
    </location>
</feature>
<accession>A0A6J4P7D3</accession>
<feature type="compositionally biased region" description="Basic residues" evidence="1">
    <location>
        <begin position="34"/>
        <end position="43"/>
    </location>
</feature>
<protein>
    <submittedName>
        <fullName evidence="2">Uncharacterized protein</fullName>
    </submittedName>
</protein>
<organism evidence="2">
    <name type="scientific">uncultured Rubrobacteraceae bacterium</name>
    <dbReference type="NCBI Taxonomy" id="349277"/>
    <lineage>
        <taxon>Bacteria</taxon>
        <taxon>Bacillati</taxon>
        <taxon>Actinomycetota</taxon>
        <taxon>Rubrobacteria</taxon>
        <taxon>Rubrobacterales</taxon>
        <taxon>Rubrobacteraceae</taxon>
        <taxon>environmental samples</taxon>
    </lineage>
</organism>
<gene>
    <name evidence="2" type="ORF">AVDCRST_MAG03-1562</name>
</gene>
<feature type="compositionally biased region" description="Basic and acidic residues" evidence="1">
    <location>
        <begin position="78"/>
        <end position="87"/>
    </location>
</feature>
<evidence type="ECO:0000256" key="1">
    <source>
        <dbReference type="SAM" id="MobiDB-lite"/>
    </source>
</evidence>
<feature type="compositionally biased region" description="Basic and acidic residues" evidence="1">
    <location>
        <begin position="95"/>
        <end position="109"/>
    </location>
</feature>
<feature type="non-terminal residue" evidence="2">
    <location>
        <position position="138"/>
    </location>
</feature>
<feature type="region of interest" description="Disordered" evidence="1">
    <location>
        <begin position="1"/>
        <end position="138"/>
    </location>
</feature>
<feature type="compositionally biased region" description="Basic residues" evidence="1">
    <location>
        <begin position="57"/>
        <end position="77"/>
    </location>
</feature>
<sequence>EESGAAGGDDGHRGGAGGGDGLRRPGEQQERPVLRARLRRRKGHGLDDLQQQLDRRPRGRHHGQLRGHAHRGHLHLHRPGDREDRRGAVRGSRRQGQEEGPRGQPDHLHDHRHLRGPRGGGGRRGPYGDRLLHPTQGL</sequence>
<feature type="compositionally biased region" description="Gly residues" evidence="1">
    <location>
        <begin position="1"/>
        <end position="20"/>
    </location>
</feature>
<proteinExistence type="predicted"/>